<name>A0A0G3WE28_9CLOT</name>
<dbReference type="STRING" id="84022.CACET_c31690"/>
<gene>
    <name evidence="1" type="ORF">CACET_c31690</name>
</gene>
<evidence type="ECO:0000313" key="1">
    <source>
        <dbReference type="EMBL" id="AKL96613.1"/>
    </source>
</evidence>
<proteinExistence type="predicted"/>
<dbReference type="EMBL" id="CP009687">
    <property type="protein sequence ID" value="AKL96613.1"/>
    <property type="molecule type" value="Genomic_DNA"/>
</dbReference>
<dbReference type="PATRIC" id="fig|84022.6.peg.3242"/>
<protein>
    <submittedName>
        <fullName evidence="1">Uncharacterized protein</fullName>
    </submittedName>
</protein>
<dbReference type="Proteomes" id="UP000035704">
    <property type="component" value="Chromosome"/>
</dbReference>
<evidence type="ECO:0000313" key="2">
    <source>
        <dbReference type="Proteomes" id="UP000035704"/>
    </source>
</evidence>
<sequence length="43" mass="4730">MTFTTESRIAQSYAILILAGQIIIEDVPNVGNLREVVQQIITA</sequence>
<keyword evidence="2" id="KW-1185">Reference proteome</keyword>
<dbReference type="AlphaFoldDB" id="A0A0G3WE28"/>
<dbReference type="RefSeq" id="WP_278287086.1">
    <property type="nucleotide sequence ID" value="NZ_CP009687.1"/>
</dbReference>
<dbReference type="KEGG" id="cace:CACET_c31690"/>
<accession>A0A0G3WE28</accession>
<reference evidence="1 2" key="1">
    <citation type="submission" date="2014-10" db="EMBL/GenBank/DDBJ databases">
        <title>Genome sequence of Clostridium aceticum DSM 1496.</title>
        <authorList>
            <person name="Poehlein A."/>
            <person name="Schiel-Bengelsdorf B."/>
            <person name="Gottschalk G."/>
            <person name="Duerre P."/>
            <person name="Daniel R."/>
        </authorList>
    </citation>
    <scope>NUCLEOTIDE SEQUENCE [LARGE SCALE GENOMIC DNA]</scope>
    <source>
        <strain evidence="1 2">DSM 1496</strain>
    </source>
</reference>
<organism evidence="1 2">
    <name type="scientific">Clostridium aceticum</name>
    <dbReference type="NCBI Taxonomy" id="84022"/>
    <lineage>
        <taxon>Bacteria</taxon>
        <taxon>Bacillati</taxon>
        <taxon>Bacillota</taxon>
        <taxon>Clostridia</taxon>
        <taxon>Eubacteriales</taxon>
        <taxon>Clostridiaceae</taxon>
        <taxon>Clostridium</taxon>
    </lineage>
</organism>